<dbReference type="GO" id="GO:0005737">
    <property type="term" value="C:cytoplasm"/>
    <property type="evidence" value="ECO:0007669"/>
    <property type="project" value="TreeGrafter"/>
</dbReference>
<dbReference type="Pfam" id="PF01556">
    <property type="entry name" value="DnaJ_C"/>
    <property type="match status" value="1"/>
</dbReference>
<evidence type="ECO:0000256" key="1">
    <source>
        <dbReference type="SAM" id="MobiDB-lite"/>
    </source>
</evidence>
<evidence type="ECO:0000259" key="2">
    <source>
        <dbReference type="Pfam" id="PF01556"/>
    </source>
</evidence>
<evidence type="ECO:0000313" key="3">
    <source>
        <dbReference type="EMBL" id="SUP59375.1"/>
    </source>
</evidence>
<name>A0A380P2K8_WEIVI</name>
<evidence type="ECO:0000313" key="4">
    <source>
        <dbReference type="Proteomes" id="UP000254621"/>
    </source>
</evidence>
<dbReference type="GO" id="GO:0042026">
    <property type="term" value="P:protein refolding"/>
    <property type="evidence" value="ECO:0007669"/>
    <property type="project" value="TreeGrafter"/>
</dbReference>
<organism evidence="3 4">
    <name type="scientific">Weissella viridescens</name>
    <name type="common">Lactobacillus viridescens</name>
    <dbReference type="NCBI Taxonomy" id="1629"/>
    <lineage>
        <taxon>Bacteria</taxon>
        <taxon>Bacillati</taxon>
        <taxon>Bacillota</taxon>
        <taxon>Bacilli</taxon>
        <taxon>Lactobacillales</taxon>
        <taxon>Lactobacillaceae</taxon>
        <taxon>Weissella</taxon>
    </lineage>
</organism>
<sequence>MEDGQQMRLEGQGEAGTNGGPYGDLYVVFYVSASKDGFDRDGGTIYSRVAIDYPTAVLGGEISVKRYMVMFL</sequence>
<dbReference type="Proteomes" id="UP000254621">
    <property type="component" value="Unassembled WGS sequence"/>
</dbReference>
<proteinExistence type="predicted"/>
<dbReference type="InterPro" id="IPR008971">
    <property type="entry name" value="HSP40/DnaJ_pept-bd"/>
</dbReference>
<gene>
    <name evidence="3" type="primary">dnaJ_2</name>
    <name evidence="3" type="ORF">NCTC13645_01630</name>
</gene>
<dbReference type="PANTHER" id="PTHR43096">
    <property type="entry name" value="DNAJ HOMOLOG 1, MITOCHONDRIAL-RELATED"/>
    <property type="match status" value="1"/>
</dbReference>
<dbReference type="InterPro" id="IPR002939">
    <property type="entry name" value="DnaJ_C"/>
</dbReference>
<protein>
    <submittedName>
        <fullName evidence="3">Chaperone protein DnaJ</fullName>
    </submittedName>
</protein>
<feature type="domain" description="Chaperone DnaJ C-terminal" evidence="2">
    <location>
        <begin position="1"/>
        <end position="65"/>
    </location>
</feature>
<accession>A0A380P2K8</accession>
<dbReference type="GO" id="GO:0051082">
    <property type="term" value="F:unfolded protein binding"/>
    <property type="evidence" value="ECO:0007669"/>
    <property type="project" value="InterPro"/>
</dbReference>
<reference evidence="3 4" key="1">
    <citation type="submission" date="2018-06" db="EMBL/GenBank/DDBJ databases">
        <authorList>
            <consortium name="Pathogen Informatics"/>
            <person name="Doyle S."/>
        </authorList>
    </citation>
    <scope>NUCLEOTIDE SEQUENCE [LARGE SCALE GENOMIC DNA]</scope>
    <source>
        <strain evidence="3 4">NCTC13645</strain>
    </source>
</reference>
<feature type="region of interest" description="Disordered" evidence="1">
    <location>
        <begin position="1"/>
        <end position="21"/>
    </location>
</feature>
<dbReference type="PANTHER" id="PTHR43096:SF48">
    <property type="entry name" value="CHAPERONE PROTEIN DNAJ"/>
    <property type="match status" value="1"/>
</dbReference>
<dbReference type="STRING" id="1629.IV50_GL000371"/>
<dbReference type="SUPFAM" id="SSF49493">
    <property type="entry name" value="HSP40/DnaJ peptide-binding domain"/>
    <property type="match status" value="1"/>
</dbReference>
<dbReference type="AlphaFoldDB" id="A0A380P2K8"/>
<dbReference type="Gene3D" id="2.60.260.20">
    <property type="entry name" value="Urease metallochaperone UreE, N-terminal domain"/>
    <property type="match status" value="1"/>
</dbReference>
<dbReference type="EMBL" id="UHIV01000004">
    <property type="protein sequence ID" value="SUP59375.1"/>
    <property type="molecule type" value="Genomic_DNA"/>
</dbReference>